<reference evidence="2 3" key="1">
    <citation type="submission" date="2019-06" db="EMBL/GenBank/DDBJ databases">
        <authorList>
            <person name="Rodrigo-Torres L."/>
            <person name="Arahal R. D."/>
            <person name="Lucena T."/>
        </authorList>
    </citation>
    <scope>NUCLEOTIDE SEQUENCE [LARGE SCALE GENOMIC DNA]</scope>
    <source>
        <strain evidence="2 3">SW08-7</strain>
    </source>
</reference>
<evidence type="ECO:0000313" key="4">
    <source>
        <dbReference type="Proteomes" id="UP001055303"/>
    </source>
</evidence>
<dbReference type="EMBL" id="CABFVH010000039">
    <property type="protein sequence ID" value="VUF14765.1"/>
    <property type="molecule type" value="Genomic_DNA"/>
</dbReference>
<evidence type="ECO:0000313" key="1">
    <source>
        <dbReference type="EMBL" id="GJD56461.1"/>
    </source>
</evidence>
<proteinExistence type="predicted"/>
<evidence type="ECO:0000313" key="3">
    <source>
        <dbReference type="Proteomes" id="UP000401717"/>
    </source>
</evidence>
<name>A0A564G2S2_9HYPH</name>
<dbReference type="AlphaFoldDB" id="A0A564G2S2"/>
<dbReference type="Proteomes" id="UP000401717">
    <property type="component" value="Unassembled WGS sequence"/>
</dbReference>
<keyword evidence="4" id="KW-1185">Reference proteome</keyword>
<sequence length="29" mass="3186">MMVPPDVVMVVSTVVMVELRVVHETCVAD</sequence>
<accession>A0A564G2S2</accession>
<evidence type="ECO:0000313" key="2">
    <source>
        <dbReference type="EMBL" id="VUF14765.1"/>
    </source>
</evidence>
<protein>
    <submittedName>
        <fullName evidence="2">Uncharacterized protein</fullName>
    </submittedName>
</protein>
<reference evidence="1" key="3">
    <citation type="submission" date="2021-08" db="EMBL/GenBank/DDBJ databases">
        <authorList>
            <person name="Tani A."/>
            <person name="Ola A."/>
            <person name="Ogura Y."/>
            <person name="Katsura K."/>
            <person name="Hayashi T."/>
        </authorList>
    </citation>
    <scope>NUCLEOTIDE SEQUENCE</scope>
    <source>
        <strain evidence="1">DSM 22415</strain>
    </source>
</reference>
<dbReference type="Proteomes" id="UP001055303">
    <property type="component" value="Unassembled WGS sequence"/>
</dbReference>
<dbReference type="EMBL" id="BPQI01000062">
    <property type="protein sequence ID" value="GJD56461.1"/>
    <property type="molecule type" value="Genomic_DNA"/>
</dbReference>
<reference evidence="1" key="2">
    <citation type="journal article" date="2021" name="Front. Microbiol.">
        <title>Comprehensive Comparative Genomics and Phenotyping of Methylobacterium Species.</title>
        <authorList>
            <person name="Alessa O."/>
            <person name="Ogura Y."/>
            <person name="Fujitani Y."/>
            <person name="Takami H."/>
            <person name="Hayashi T."/>
            <person name="Sahin N."/>
            <person name="Tani A."/>
        </authorList>
    </citation>
    <scope>NUCLEOTIDE SEQUENCE</scope>
    <source>
        <strain evidence="1">DSM 22415</strain>
    </source>
</reference>
<organism evidence="2 3">
    <name type="scientific">Methylobacterium dankookense</name>
    <dbReference type="NCBI Taxonomy" id="560405"/>
    <lineage>
        <taxon>Bacteria</taxon>
        <taxon>Pseudomonadati</taxon>
        <taxon>Pseudomonadota</taxon>
        <taxon>Alphaproteobacteria</taxon>
        <taxon>Hyphomicrobiales</taxon>
        <taxon>Methylobacteriaceae</taxon>
        <taxon>Methylobacterium</taxon>
    </lineage>
</organism>
<gene>
    <name evidence="1" type="ORF">IFDJLNFL_2358</name>
    <name evidence="2" type="ORF">MTDSW087_04490</name>
</gene>